<keyword evidence="2" id="KW-1185">Reference proteome</keyword>
<sequence length="372" mass="41161">MERKNSSRILVANDGFTLPPFLTLKNFEGLDLGKMDQSDDSGLASYVAGQIDRSLSWKASIIVSNDGACQLDYVPATIMALEEVVKAAQGHVPVFLDGGVRRGTDVFKALALGASGIFNQKSMAFHFLFNRRDGDFNDKTIATKEDQGAAFEASNRSQLSAMAEAFEQLSRSVNKSTSSDNDDNDDDLLQLKPFCDACSLVSVLFGCLGIAFKFAEFEYCGKVRDLVEASKRYSCLNNLLDVDVKNDTVRTPGSLSRNLRRVRQGLDLIRALFENFLSSDYCTLKDAASTAYAQVCAPYHTWAVRTAVSAGMYALPTREQLLLNLNETDESAEKEMRRKYQPSSSCVSMLVENVTRHSEFAALKQSFRLRSQ</sequence>
<reference evidence="1 2" key="1">
    <citation type="journal article" date="2022" name="Plant J.">
        <title>Chromosome-level genome of Camellia lanceoleosa provides a valuable resource for understanding genome evolution and self-incompatibility.</title>
        <authorList>
            <person name="Gong W."/>
            <person name="Xiao S."/>
            <person name="Wang L."/>
            <person name="Liao Z."/>
            <person name="Chang Y."/>
            <person name="Mo W."/>
            <person name="Hu G."/>
            <person name="Li W."/>
            <person name="Zhao G."/>
            <person name="Zhu H."/>
            <person name="Hu X."/>
            <person name="Ji K."/>
            <person name="Xiang X."/>
            <person name="Song Q."/>
            <person name="Yuan D."/>
            <person name="Jin S."/>
            <person name="Zhang L."/>
        </authorList>
    </citation>
    <scope>NUCLEOTIDE SEQUENCE [LARGE SCALE GENOMIC DNA]</scope>
    <source>
        <strain evidence="1">SQ_2022a</strain>
    </source>
</reference>
<gene>
    <name evidence="1" type="ORF">LOK49_LG10G00687</name>
</gene>
<proteinExistence type="predicted"/>
<comment type="caution">
    <text evidence="1">The sequence shown here is derived from an EMBL/GenBank/DDBJ whole genome shotgun (WGS) entry which is preliminary data.</text>
</comment>
<accession>A0ACC0GAM8</accession>
<evidence type="ECO:0000313" key="1">
    <source>
        <dbReference type="EMBL" id="KAI7997889.1"/>
    </source>
</evidence>
<evidence type="ECO:0000313" key="2">
    <source>
        <dbReference type="Proteomes" id="UP001060215"/>
    </source>
</evidence>
<organism evidence="1 2">
    <name type="scientific">Camellia lanceoleosa</name>
    <dbReference type="NCBI Taxonomy" id="1840588"/>
    <lineage>
        <taxon>Eukaryota</taxon>
        <taxon>Viridiplantae</taxon>
        <taxon>Streptophyta</taxon>
        <taxon>Embryophyta</taxon>
        <taxon>Tracheophyta</taxon>
        <taxon>Spermatophyta</taxon>
        <taxon>Magnoliopsida</taxon>
        <taxon>eudicotyledons</taxon>
        <taxon>Gunneridae</taxon>
        <taxon>Pentapetalae</taxon>
        <taxon>asterids</taxon>
        <taxon>Ericales</taxon>
        <taxon>Theaceae</taxon>
        <taxon>Camellia</taxon>
    </lineage>
</organism>
<protein>
    <submittedName>
        <fullName evidence="1">Uncharacterized protein</fullName>
    </submittedName>
</protein>
<dbReference type="Proteomes" id="UP001060215">
    <property type="component" value="Chromosome 10"/>
</dbReference>
<name>A0ACC0GAM8_9ERIC</name>
<dbReference type="EMBL" id="CM045767">
    <property type="protein sequence ID" value="KAI7997889.1"/>
    <property type="molecule type" value="Genomic_DNA"/>
</dbReference>